<organism evidence="1">
    <name type="scientific">marine sediment metagenome</name>
    <dbReference type="NCBI Taxonomy" id="412755"/>
    <lineage>
        <taxon>unclassified sequences</taxon>
        <taxon>metagenomes</taxon>
        <taxon>ecological metagenomes</taxon>
    </lineage>
</organism>
<protein>
    <submittedName>
        <fullName evidence="1">Uncharacterized protein</fullName>
    </submittedName>
</protein>
<comment type="caution">
    <text evidence="1">The sequence shown here is derived from an EMBL/GenBank/DDBJ whole genome shotgun (WGS) entry which is preliminary data.</text>
</comment>
<proteinExistence type="predicted"/>
<name>X0RRA3_9ZZZZ</name>
<feature type="non-terminal residue" evidence="1">
    <location>
        <position position="163"/>
    </location>
</feature>
<accession>X0RRA3</accession>
<sequence length="163" mass="19460">MVSKNKTPACYDPKLPYHPRTQKELYTKLDIKPGRLMKLIKELYEDFYLRIQGKVPVENEDEEYQQTDKILEAKKTVVDCHFAVCGITRYLQIKLDFIPRIGETITFDMRSYFPMWSGAISGVVHEIEGEIHRIKVYINPDENNQFDYFEWLQDNEYRKPEEN</sequence>
<dbReference type="EMBL" id="BARS01003990">
    <property type="protein sequence ID" value="GAF71303.1"/>
    <property type="molecule type" value="Genomic_DNA"/>
</dbReference>
<reference evidence="1" key="1">
    <citation type="journal article" date="2014" name="Front. Microbiol.">
        <title>High frequency of phylogenetically diverse reductive dehalogenase-homologous genes in deep subseafloor sedimentary metagenomes.</title>
        <authorList>
            <person name="Kawai M."/>
            <person name="Futagami T."/>
            <person name="Toyoda A."/>
            <person name="Takaki Y."/>
            <person name="Nishi S."/>
            <person name="Hori S."/>
            <person name="Arai W."/>
            <person name="Tsubouchi T."/>
            <person name="Morono Y."/>
            <person name="Uchiyama I."/>
            <person name="Ito T."/>
            <person name="Fujiyama A."/>
            <person name="Inagaki F."/>
            <person name="Takami H."/>
        </authorList>
    </citation>
    <scope>NUCLEOTIDE SEQUENCE</scope>
    <source>
        <strain evidence="1">Expedition CK06-06</strain>
    </source>
</reference>
<dbReference type="AlphaFoldDB" id="X0RRA3"/>
<gene>
    <name evidence="1" type="ORF">S01H1_07771</name>
</gene>
<evidence type="ECO:0000313" key="1">
    <source>
        <dbReference type="EMBL" id="GAF71303.1"/>
    </source>
</evidence>